<keyword evidence="1" id="KW-0472">Membrane</keyword>
<evidence type="ECO:0000313" key="2">
    <source>
        <dbReference type="EMBL" id="PJZ71359.1"/>
    </source>
</evidence>
<keyword evidence="4" id="KW-1185">Reference proteome</keyword>
<dbReference type="InterPro" id="IPR050114">
    <property type="entry name" value="UPF0173_UPF0282_UlaG_hydrolase"/>
</dbReference>
<evidence type="ECO:0000313" key="5">
    <source>
        <dbReference type="Proteomes" id="UP000231990"/>
    </source>
</evidence>
<evidence type="ECO:0000313" key="4">
    <source>
        <dbReference type="Proteomes" id="UP000231962"/>
    </source>
</evidence>
<dbReference type="SUPFAM" id="SSF56281">
    <property type="entry name" value="Metallo-hydrolase/oxidoreductase"/>
    <property type="match status" value="1"/>
</dbReference>
<evidence type="ECO:0000256" key="1">
    <source>
        <dbReference type="SAM" id="Phobius"/>
    </source>
</evidence>
<dbReference type="PANTHER" id="PTHR43546:SF3">
    <property type="entry name" value="UPF0173 METAL-DEPENDENT HYDROLASE MJ1163"/>
    <property type="match status" value="1"/>
</dbReference>
<organism evidence="3 5">
    <name type="scientific">Leptospira perolatii</name>
    <dbReference type="NCBI Taxonomy" id="2023191"/>
    <lineage>
        <taxon>Bacteria</taxon>
        <taxon>Pseudomonadati</taxon>
        <taxon>Spirochaetota</taxon>
        <taxon>Spirochaetia</taxon>
        <taxon>Leptospirales</taxon>
        <taxon>Leptospiraceae</taxon>
        <taxon>Leptospira</taxon>
    </lineage>
</organism>
<feature type="transmembrane region" description="Helical" evidence="1">
    <location>
        <begin position="5"/>
        <end position="22"/>
    </location>
</feature>
<dbReference type="AlphaFoldDB" id="A0A2M9ZSJ4"/>
<dbReference type="Gene3D" id="3.60.15.10">
    <property type="entry name" value="Ribonuclease Z/Hydroxyacylglutathione hydrolase-like"/>
    <property type="match status" value="1"/>
</dbReference>
<dbReference type="OrthoDB" id="9805728at2"/>
<reference evidence="4 5" key="1">
    <citation type="submission" date="2017-07" db="EMBL/GenBank/DDBJ databases">
        <title>Leptospira spp. isolated from tropical soils.</title>
        <authorList>
            <person name="Thibeaux R."/>
            <person name="Iraola G."/>
            <person name="Ferres I."/>
            <person name="Bierque E."/>
            <person name="Girault D."/>
            <person name="Soupe-Gilbert M.-E."/>
            <person name="Picardeau M."/>
            <person name="Goarant C."/>
        </authorList>
    </citation>
    <scope>NUCLEOTIDE SEQUENCE [LARGE SCALE GENOMIC DNA]</scope>
    <source>
        <strain evidence="3 5">FH1-B-B1</strain>
        <strain evidence="2 4">FH1-B-C1</strain>
    </source>
</reference>
<dbReference type="InterPro" id="IPR036866">
    <property type="entry name" value="RibonucZ/Hydroxyglut_hydro"/>
</dbReference>
<dbReference type="EMBL" id="NPDZ01000001">
    <property type="protein sequence ID" value="PJZ74893.1"/>
    <property type="molecule type" value="Genomic_DNA"/>
</dbReference>
<protein>
    <recommendedName>
        <fullName evidence="6">MBL fold metallo-hydrolase</fullName>
    </recommendedName>
</protein>
<comment type="caution">
    <text evidence="3">The sequence shown here is derived from an EMBL/GenBank/DDBJ whole genome shotgun (WGS) entry which is preliminary data.</text>
</comment>
<proteinExistence type="predicted"/>
<name>A0A2M9ZSJ4_9LEPT</name>
<dbReference type="RefSeq" id="WP_100712317.1">
    <property type="nucleotide sequence ID" value="NZ_NPDY01000001.1"/>
</dbReference>
<dbReference type="PANTHER" id="PTHR43546">
    <property type="entry name" value="UPF0173 METAL-DEPENDENT HYDROLASE MJ1163-RELATED"/>
    <property type="match status" value="1"/>
</dbReference>
<accession>A0A2M9ZSJ4</accession>
<dbReference type="Proteomes" id="UP000231990">
    <property type="component" value="Unassembled WGS sequence"/>
</dbReference>
<keyword evidence="1" id="KW-0812">Transmembrane</keyword>
<dbReference type="Proteomes" id="UP000231962">
    <property type="component" value="Unassembled WGS sequence"/>
</dbReference>
<keyword evidence="1" id="KW-1133">Transmembrane helix</keyword>
<evidence type="ECO:0008006" key="6">
    <source>
        <dbReference type="Google" id="ProtNLM"/>
    </source>
</evidence>
<gene>
    <name evidence="2" type="ORF">CH360_02350</name>
    <name evidence="3" type="ORF">CH373_02350</name>
</gene>
<evidence type="ECO:0000313" key="3">
    <source>
        <dbReference type="EMBL" id="PJZ74893.1"/>
    </source>
</evidence>
<sequence>MIKRIFAVLSIILLIVLIWIGYQLNYHPSLDAYKDHFIPIEEKPEKESADLKVTFLGVSTLLVDDGQTAFMTDGFFTRPGLLQLNSISPNKDLIVQSLGKLGVKSLAAVIPVHSHYDHALDSAVVAELTNADLVGSESTRNIGLGFGLPENRIKVVTNESKLQYGKFKITILKSSHIPGGRYLGEITSPITNPTKASEYKMGDCYSVLVEHGNRSILIQGSAGFIPGALKGHKADVVYLGVSGLGKFDESYLQEYWKETMETVGAKRAILVHWDDFFEPLDGELVLLPPFLDNFDNSIKFLLAKGKASDVDIRIPIVWKPADPFTGLKF</sequence>
<dbReference type="EMBL" id="NPDY01000001">
    <property type="protein sequence ID" value="PJZ71359.1"/>
    <property type="molecule type" value="Genomic_DNA"/>
</dbReference>